<evidence type="ECO:0000256" key="4">
    <source>
        <dbReference type="PROSITE-ProRule" id="PRU00042"/>
    </source>
</evidence>
<feature type="domain" description="C2H2-type" evidence="7">
    <location>
        <begin position="113"/>
        <end position="142"/>
    </location>
</feature>
<dbReference type="Proteomes" id="UP000594260">
    <property type="component" value="Unplaced"/>
</dbReference>
<dbReference type="SUPFAM" id="SSF57667">
    <property type="entry name" value="beta-beta-alpha zinc fingers"/>
    <property type="match status" value="1"/>
</dbReference>
<keyword evidence="2 4" id="KW-0863">Zinc-finger</keyword>
<dbReference type="FunFam" id="3.30.160.60:FF:002343">
    <property type="entry name" value="Zinc finger protein 33A"/>
    <property type="match status" value="1"/>
</dbReference>
<keyword evidence="6" id="KW-1133">Transmembrane helix</keyword>
<feature type="transmembrane region" description="Helical" evidence="6">
    <location>
        <begin position="45"/>
        <end position="67"/>
    </location>
</feature>
<dbReference type="GO" id="GO:0008270">
    <property type="term" value="F:zinc ion binding"/>
    <property type="evidence" value="ECO:0007669"/>
    <property type="project" value="UniProtKB-KW"/>
</dbReference>
<evidence type="ECO:0000256" key="1">
    <source>
        <dbReference type="ARBA" id="ARBA00022723"/>
    </source>
</evidence>
<evidence type="ECO:0000256" key="6">
    <source>
        <dbReference type="SAM" id="Phobius"/>
    </source>
</evidence>
<evidence type="ECO:0000256" key="2">
    <source>
        <dbReference type="ARBA" id="ARBA00022771"/>
    </source>
</evidence>
<dbReference type="Pfam" id="PF08557">
    <property type="entry name" value="Lipid_DES"/>
    <property type="match status" value="1"/>
</dbReference>
<reference evidence="8" key="1">
    <citation type="submission" date="2021-01" db="UniProtKB">
        <authorList>
            <consortium name="EnsemblMetazoa"/>
        </authorList>
    </citation>
    <scope>IDENTIFICATION</scope>
</reference>
<dbReference type="Gene3D" id="3.30.160.60">
    <property type="entry name" value="Classic Zinc Finger"/>
    <property type="match status" value="2"/>
</dbReference>
<organism evidence="8 9">
    <name type="scientific">Varroa destructor</name>
    <name type="common">Honeybee mite</name>
    <dbReference type="NCBI Taxonomy" id="109461"/>
    <lineage>
        <taxon>Eukaryota</taxon>
        <taxon>Metazoa</taxon>
        <taxon>Ecdysozoa</taxon>
        <taxon>Arthropoda</taxon>
        <taxon>Chelicerata</taxon>
        <taxon>Arachnida</taxon>
        <taxon>Acari</taxon>
        <taxon>Parasitiformes</taxon>
        <taxon>Mesostigmata</taxon>
        <taxon>Gamasina</taxon>
        <taxon>Dermanyssoidea</taxon>
        <taxon>Varroidae</taxon>
        <taxon>Varroa</taxon>
    </lineage>
</organism>
<dbReference type="GO" id="GO:0006355">
    <property type="term" value="P:regulation of DNA-templated transcription"/>
    <property type="evidence" value="ECO:0007669"/>
    <property type="project" value="UniProtKB-ARBA"/>
</dbReference>
<evidence type="ECO:0000259" key="7">
    <source>
        <dbReference type="PROSITE" id="PS50157"/>
    </source>
</evidence>
<dbReference type="SMART" id="SM01269">
    <property type="entry name" value="Lipid_DES"/>
    <property type="match status" value="1"/>
</dbReference>
<dbReference type="SMART" id="SM00355">
    <property type="entry name" value="ZnF_C2H2"/>
    <property type="match status" value="2"/>
</dbReference>
<evidence type="ECO:0000313" key="8">
    <source>
        <dbReference type="EnsemblMetazoa" id="XP_022653959"/>
    </source>
</evidence>
<dbReference type="InterPro" id="IPR013866">
    <property type="entry name" value="Sphingolipid_d4-desaturase_N"/>
</dbReference>
<feature type="compositionally biased region" description="Pro residues" evidence="5">
    <location>
        <begin position="289"/>
        <end position="301"/>
    </location>
</feature>
<dbReference type="GO" id="GO:0046513">
    <property type="term" value="P:ceramide biosynthetic process"/>
    <property type="evidence" value="ECO:0007669"/>
    <property type="project" value="TreeGrafter"/>
</dbReference>
<dbReference type="EnsemblMetazoa" id="XM_022798224">
    <property type="protein sequence ID" value="XP_022653959"/>
    <property type="gene ID" value="LOC111247391"/>
</dbReference>
<feature type="compositionally biased region" description="Low complexity" evidence="5">
    <location>
        <begin position="260"/>
        <end position="288"/>
    </location>
</feature>
<dbReference type="RefSeq" id="XP_022653959.1">
    <property type="nucleotide sequence ID" value="XM_022798224.1"/>
</dbReference>
<accession>A0A7M7JLH1</accession>
<feature type="region of interest" description="Disordered" evidence="5">
    <location>
        <begin position="206"/>
        <end position="310"/>
    </location>
</feature>
<sequence length="328" mass="35535">MGQHVSRNDFEWTYSDEPHATRRKEILKKHPEIKRLMHHDPRFKWIVAVLVIVQMLMCWMLSSASWYTCLVLGYCFGDPSKTNTGGTSGTPESGSSQKKRGRPRSSASSVGPLACDFEGCEYRAKWRSHLEIHQRTHTGERPYSCEHCGRSFSQRGPLSRHNCTAEAGRRARRSSQPSAPPTPAMLYPLGALGGLPPMPLYPLPPHLQPLHHHHPHVPAPHHPALSHSTHHLHPHPAHTTTSASGHSHPNPPTNAHHHTSSSAAAAAAAAAAVAVAASHTHTSAMAHHTPPPGPPAPPPTPSTASNRQLTVLPGPDLQDIAALLGNDN</sequence>
<dbReference type="PANTHER" id="PTHR12879">
    <property type="entry name" value="SPHINGOLIPID DELTA 4 DESATURASE/C-4 HYDROXYLASE PROTEIN DES2"/>
    <property type="match status" value="1"/>
</dbReference>
<keyword evidence="3" id="KW-0862">Zinc</keyword>
<evidence type="ECO:0000313" key="9">
    <source>
        <dbReference type="Proteomes" id="UP000594260"/>
    </source>
</evidence>
<dbReference type="CTD" id="33836"/>
<evidence type="ECO:0000256" key="5">
    <source>
        <dbReference type="SAM" id="MobiDB-lite"/>
    </source>
</evidence>
<dbReference type="PANTHER" id="PTHR12879:SF8">
    <property type="entry name" value="SPHINGOLIPID DELTA(4)-DESATURASE DES1"/>
    <property type="match status" value="1"/>
</dbReference>
<feature type="region of interest" description="Disordered" evidence="5">
    <location>
        <begin position="152"/>
        <end position="185"/>
    </location>
</feature>
<dbReference type="GO" id="GO:0016020">
    <property type="term" value="C:membrane"/>
    <property type="evidence" value="ECO:0007669"/>
    <property type="project" value="GOC"/>
</dbReference>
<feature type="region of interest" description="Disordered" evidence="5">
    <location>
        <begin position="82"/>
        <end position="110"/>
    </location>
</feature>
<dbReference type="AlphaFoldDB" id="A0A7M7JLH1"/>
<feature type="compositionally biased region" description="Low complexity" evidence="5">
    <location>
        <begin position="82"/>
        <end position="96"/>
    </location>
</feature>
<protein>
    <recommendedName>
        <fullName evidence="7">C2H2-type domain-containing protein</fullName>
    </recommendedName>
</protein>
<dbReference type="GO" id="GO:0042284">
    <property type="term" value="F:sphingolipid delta-4 desaturase activity"/>
    <property type="evidence" value="ECO:0007669"/>
    <property type="project" value="TreeGrafter"/>
</dbReference>
<dbReference type="InterPro" id="IPR036236">
    <property type="entry name" value="Znf_C2H2_sf"/>
</dbReference>
<dbReference type="PROSITE" id="PS50157">
    <property type="entry name" value="ZINC_FINGER_C2H2_2"/>
    <property type="match status" value="2"/>
</dbReference>
<proteinExistence type="predicted"/>
<name>A0A7M7JLH1_VARDE</name>
<keyword evidence="1" id="KW-0479">Metal-binding</keyword>
<feature type="domain" description="C2H2-type" evidence="7">
    <location>
        <begin position="143"/>
        <end position="171"/>
    </location>
</feature>
<dbReference type="GeneID" id="111247391"/>
<keyword evidence="6" id="KW-0812">Transmembrane</keyword>
<evidence type="ECO:0000256" key="3">
    <source>
        <dbReference type="ARBA" id="ARBA00022833"/>
    </source>
</evidence>
<dbReference type="InterPro" id="IPR013087">
    <property type="entry name" value="Znf_C2H2_type"/>
</dbReference>
<keyword evidence="9" id="KW-1185">Reference proteome</keyword>
<keyword evidence="6" id="KW-0472">Membrane</keyword>